<proteinExistence type="inferred from homology"/>
<dbReference type="Proteomes" id="UP000029120">
    <property type="component" value="Chromosome 4"/>
</dbReference>
<evidence type="ECO:0000256" key="3">
    <source>
        <dbReference type="SAM" id="SignalP"/>
    </source>
</evidence>
<evidence type="ECO:0000256" key="1">
    <source>
        <dbReference type="ARBA" id="ARBA00009995"/>
    </source>
</evidence>
<dbReference type="EMBL" id="CM002872">
    <property type="protein sequence ID" value="KFK36549.1"/>
    <property type="molecule type" value="Genomic_DNA"/>
</dbReference>
<feature type="signal peptide" evidence="3">
    <location>
        <begin position="1"/>
        <end position="24"/>
    </location>
</feature>
<keyword evidence="5" id="KW-1185">Reference proteome</keyword>
<dbReference type="PANTHER" id="PTHR48047">
    <property type="entry name" value="GLYCOSYLTRANSFERASE"/>
    <property type="match status" value="1"/>
</dbReference>
<dbReference type="Gene3D" id="3.40.50.2000">
    <property type="entry name" value="Glycogen Phosphorylase B"/>
    <property type="match status" value="4"/>
</dbReference>
<accession>A0A087H347</accession>
<gene>
    <name evidence="4" type="ordered locus">AALP_Aa4g138200</name>
</gene>
<dbReference type="SUPFAM" id="SSF53756">
    <property type="entry name" value="UDP-Glycosyltransferase/glycogen phosphorylase"/>
    <property type="match status" value="1"/>
</dbReference>
<sequence>MSNTKRILVAFILTILFVSSSIHCRTTSNIISGFESKDNDHMCFNTSPCIEGGAKGCDEFCTRMGFAHGHCPPEKALKSDKEYFSVPSFPDRVEFTKPQVPVETNASGDRKEVMDIRMEADDTSYGVIANTFQDLEPAYLKDYKEARAGKVWSIGPVSLCNKMGEDKAERGSQAAIDPDECLKWLDSKQKRSVIYICLGSICNLPLAQLKELGLGLEVLKVGVSVGVEEVMKFGEEEEIGVLVDREGVKKVVEELMGESDDAKERRRRVKELGELAHKAMEEGGSSHDNISFLLQDIMQHVKSKN</sequence>
<feature type="chain" id="PRO_5001822812" description="UDP-glycosyltransferases domain-containing protein" evidence="3">
    <location>
        <begin position="25"/>
        <end position="305"/>
    </location>
</feature>
<dbReference type="GO" id="GO:0035251">
    <property type="term" value="F:UDP-glucosyltransferase activity"/>
    <property type="evidence" value="ECO:0007669"/>
    <property type="project" value="TreeGrafter"/>
</dbReference>
<evidence type="ECO:0008006" key="6">
    <source>
        <dbReference type="Google" id="ProtNLM"/>
    </source>
</evidence>
<dbReference type="AlphaFoldDB" id="A0A087H347"/>
<dbReference type="OMA" id="PWCCTIT"/>
<keyword evidence="2" id="KW-0808">Transferase</keyword>
<evidence type="ECO:0000313" key="4">
    <source>
        <dbReference type="EMBL" id="KFK36549.1"/>
    </source>
</evidence>
<dbReference type="PANTHER" id="PTHR48047:SF205">
    <property type="entry name" value="UDP-GLYCOSYLTRANSFERASE 73C2"/>
    <property type="match status" value="1"/>
</dbReference>
<evidence type="ECO:0000313" key="5">
    <source>
        <dbReference type="Proteomes" id="UP000029120"/>
    </source>
</evidence>
<comment type="similarity">
    <text evidence="1">Belongs to the UDP-glycosyltransferase family.</text>
</comment>
<protein>
    <recommendedName>
        <fullName evidence="6">UDP-glycosyltransferases domain-containing protein</fullName>
    </recommendedName>
</protein>
<dbReference type="eggNOG" id="KOG1192">
    <property type="taxonomic scope" value="Eukaryota"/>
</dbReference>
<dbReference type="Gramene" id="KFK36549">
    <property type="protein sequence ID" value="KFK36549"/>
    <property type="gene ID" value="AALP_AA4G138200"/>
</dbReference>
<reference evidence="5" key="1">
    <citation type="journal article" date="2015" name="Nat. Plants">
        <title>Genome expansion of Arabis alpina linked with retrotransposition and reduced symmetric DNA methylation.</title>
        <authorList>
            <person name="Willing E.M."/>
            <person name="Rawat V."/>
            <person name="Mandakova T."/>
            <person name="Maumus F."/>
            <person name="James G.V."/>
            <person name="Nordstroem K.J."/>
            <person name="Becker C."/>
            <person name="Warthmann N."/>
            <person name="Chica C."/>
            <person name="Szarzynska B."/>
            <person name="Zytnicki M."/>
            <person name="Albani M.C."/>
            <person name="Kiefer C."/>
            <person name="Bergonzi S."/>
            <person name="Castaings L."/>
            <person name="Mateos J.L."/>
            <person name="Berns M.C."/>
            <person name="Bujdoso N."/>
            <person name="Piofczyk T."/>
            <person name="de Lorenzo L."/>
            <person name="Barrero-Sicilia C."/>
            <person name="Mateos I."/>
            <person name="Piednoel M."/>
            <person name="Hagmann J."/>
            <person name="Chen-Min-Tao R."/>
            <person name="Iglesias-Fernandez R."/>
            <person name="Schuster S.C."/>
            <person name="Alonso-Blanco C."/>
            <person name="Roudier F."/>
            <person name="Carbonero P."/>
            <person name="Paz-Ares J."/>
            <person name="Davis S.J."/>
            <person name="Pecinka A."/>
            <person name="Quesneville H."/>
            <person name="Colot V."/>
            <person name="Lysak M.A."/>
            <person name="Weigel D."/>
            <person name="Coupland G."/>
            <person name="Schneeberger K."/>
        </authorList>
    </citation>
    <scope>NUCLEOTIDE SEQUENCE [LARGE SCALE GENOMIC DNA]</scope>
    <source>
        <strain evidence="5">cv. Pajares</strain>
    </source>
</reference>
<organism evidence="4 5">
    <name type="scientific">Arabis alpina</name>
    <name type="common">Alpine rock-cress</name>
    <dbReference type="NCBI Taxonomy" id="50452"/>
    <lineage>
        <taxon>Eukaryota</taxon>
        <taxon>Viridiplantae</taxon>
        <taxon>Streptophyta</taxon>
        <taxon>Embryophyta</taxon>
        <taxon>Tracheophyta</taxon>
        <taxon>Spermatophyta</taxon>
        <taxon>Magnoliopsida</taxon>
        <taxon>eudicotyledons</taxon>
        <taxon>Gunneridae</taxon>
        <taxon>Pentapetalae</taxon>
        <taxon>rosids</taxon>
        <taxon>malvids</taxon>
        <taxon>Brassicales</taxon>
        <taxon>Brassicaceae</taxon>
        <taxon>Arabideae</taxon>
        <taxon>Arabis</taxon>
    </lineage>
</organism>
<name>A0A087H347_ARAAL</name>
<evidence type="ECO:0000256" key="2">
    <source>
        <dbReference type="ARBA" id="ARBA00022676"/>
    </source>
</evidence>
<keyword evidence="3" id="KW-0732">Signal</keyword>
<dbReference type="OrthoDB" id="1694450at2759"/>
<keyword evidence="2" id="KW-0328">Glycosyltransferase</keyword>